<keyword evidence="2" id="KW-1185">Reference proteome</keyword>
<gene>
    <name evidence="1" type="ORF">BRYFOR_06517</name>
</gene>
<dbReference type="AlphaFoldDB" id="C6LDA8"/>
<evidence type="ECO:0000313" key="1">
    <source>
        <dbReference type="EMBL" id="EET61342.1"/>
    </source>
</evidence>
<reference evidence="1" key="1">
    <citation type="submission" date="2009-07" db="EMBL/GenBank/DDBJ databases">
        <authorList>
            <person name="Weinstock G."/>
            <person name="Sodergren E."/>
            <person name="Clifton S."/>
            <person name="Fulton L."/>
            <person name="Fulton B."/>
            <person name="Courtney L."/>
            <person name="Fronick C."/>
            <person name="Harrison M."/>
            <person name="Strong C."/>
            <person name="Farmer C."/>
            <person name="Delahaunty K."/>
            <person name="Markovic C."/>
            <person name="Hall O."/>
            <person name="Minx P."/>
            <person name="Tomlinson C."/>
            <person name="Mitreva M."/>
            <person name="Nelson J."/>
            <person name="Hou S."/>
            <person name="Wollam A."/>
            <person name="Pepin K.H."/>
            <person name="Johnson M."/>
            <person name="Bhonagiri V."/>
            <person name="Nash W.E."/>
            <person name="Warren W."/>
            <person name="Chinwalla A."/>
            <person name="Mardis E.R."/>
            <person name="Wilson R.K."/>
        </authorList>
    </citation>
    <scope>NUCLEOTIDE SEQUENCE [LARGE SCALE GENOMIC DNA]</scope>
    <source>
        <strain evidence="1">DSM 14469</strain>
    </source>
</reference>
<name>C6LDA8_9FIRM</name>
<dbReference type="EMBL" id="ACCL02000006">
    <property type="protein sequence ID" value="EET61342.1"/>
    <property type="molecule type" value="Genomic_DNA"/>
</dbReference>
<organism evidence="1 2">
    <name type="scientific">Marvinbryantia formatexigens DSM 14469</name>
    <dbReference type="NCBI Taxonomy" id="478749"/>
    <lineage>
        <taxon>Bacteria</taxon>
        <taxon>Bacillati</taxon>
        <taxon>Bacillota</taxon>
        <taxon>Clostridia</taxon>
        <taxon>Lachnospirales</taxon>
        <taxon>Lachnospiraceae</taxon>
        <taxon>Marvinbryantia</taxon>
    </lineage>
</organism>
<evidence type="ECO:0000313" key="2">
    <source>
        <dbReference type="Proteomes" id="UP000005561"/>
    </source>
</evidence>
<proteinExistence type="predicted"/>
<sequence length="89" mass="9776">MVDRLFLPILPGGGAAGGPGARICHYRRGHFPETENMPGLWESLSAYYQPGVLFGFLPHLCQTEIRAGTQAPDQKKLKVICPQLNQNEA</sequence>
<protein>
    <submittedName>
        <fullName evidence="1">Uncharacterized protein</fullName>
    </submittedName>
</protein>
<dbReference type="Proteomes" id="UP000005561">
    <property type="component" value="Unassembled WGS sequence"/>
</dbReference>
<comment type="caution">
    <text evidence="1">The sequence shown here is derived from an EMBL/GenBank/DDBJ whole genome shotgun (WGS) entry which is preliminary data.</text>
</comment>
<accession>C6LDA8</accession>